<evidence type="ECO:0000313" key="1">
    <source>
        <dbReference type="EMBL" id="GGQ15214.1"/>
    </source>
</evidence>
<sequence length="56" mass="5761">MVLGRWSGFSGSGSNVRFPRVGMITLVIGPGGSEAVTAPPRALFTAVFPARDGRVG</sequence>
<reference evidence="1" key="2">
    <citation type="submission" date="2020-09" db="EMBL/GenBank/DDBJ databases">
        <authorList>
            <person name="Sun Q."/>
            <person name="Ohkuma M."/>
        </authorList>
    </citation>
    <scope>NUCLEOTIDE SEQUENCE</scope>
    <source>
        <strain evidence="1">JCM 4335</strain>
    </source>
</reference>
<reference evidence="1" key="1">
    <citation type="journal article" date="2014" name="Int. J. Syst. Evol. Microbiol.">
        <title>Complete genome sequence of Corynebacterium casei LMG S-19264T (=DSM 44701T), isolated from a smear-ripened cheese.</title>
        <authorList>
            <consortium name="US DOE Joint Genome Institute (JGI-PGF)"/>
            <person name="Walter F."/>
            <person name="Albersmeier A."/>
            <person name="Kalinowski J."/>
            <person name="Ruckert C."/>
        </authorList>
    </citation>
    <scope>NUCLEOTIDE SEQUENCE</scope>
    <source>
        <strain evidence="1">JCM 4335</strain>
    </source>
</reference>
<accession>A0A918B2C0</accession>
<dbReference type="EMBL" id="BMSV01000007">
    <property type="protein sequence ID" value="GGQ15214.1"/>
    <property type="molecule type" value="Genomic_DNA"/>
</dbReference>
<organism evidence="1 2">
    <name type="scientific">Streptomyces roseolilacinus</name>
    <dbReference type="NCBI Taxonomy" id="66904"/>
    <lineage>
        <taxon>Bacteria</taxon>
        <taxon>Bacillati</taxon>
        <taxon>Actinomycetota</taxon>
        <taxon>Actinomycetes</taxon>
        <taxon>Kitasatosporales</taxon>
        <taxon>Streptomycetaceae</taxon>
        <taxon>Streptomyces</taxon>
    </lineage>
</organism>
<gene>
    <name evidence="1" type="ORF">GCM10010249_37230</name>
</gene>
<comment type="caution">
    <text evidence="1">The sequence shown here is derived from an EMBL/GenBank/DDBJ whole genome shotgun (WGS) entry which is preliminary data.</text>
</comment>
<protein>
    <submittedName>
        <fullName evidence="1">Uncharacterized protein</fullName>
    </submittedName>
</protein>
<proteinExistence type="predicted"/>
<keyword evidence="2" id="KW-1185">Reference proteome</keyword>
<dbReference type="Proteomes" id="UP000654123">
    <property type="component" value="Unassembled WGS sequence"/>
</dbReference>
<evidence type="ECO:0000313" key="2">
    <source>
        <dbReference type="Proteomes" id="UP000654123"/>
    </source>
</evidence>
<dbReference type="AlphaFoldDB" id="A0A918B2C0"/>
<name>A0A918B2C0_9ACTN</name>